<keyword evidence="23" id="KW-1185">Reference proteome</keyword>
<gene>
    <name evidence="22" type="primary">Rad50</name>
    <name evidence="24 25" type="synonym">LOC112686163</name>
    <name evidence="22" type="ORF">g.16038</name>
</gene>
<feature type="binding site" evidence="19">
    <location>
        <position position="677"/>
    </location>
    <ligand>
        <name>Zn(2+)</name>
        <dbReference type="ChEBI" id="CHEBI:29105"/>
    </ligand>
</feature>
<dbReference type="InterPro" id="IPR038729">
    <property type="entry name" value="Rad50/SbcC_AAA"/>
</dbReference>
<dbReference type="GO" id="GO:0070192">
    <property type="term" value="P:chromosome organization involved in meiotic cell cycle"/>
    <property type="evidence" value="ECO:0007669"/>
    <property type="project" value="TreeGrafter"/>
</dbReference>
<evidence type="ECO:0000256" key="16">
    <source>
        <dbReference type="ARBA" id="ARBA00023242"/>
    </source>
</evidence>
<dbReference type="GO" id="GO:0043047">
    <property type="term" value="F:single-stranded telomeric DNA binding"/>
    <property type="evidence" value="ECO:0007669"/>
    <property type="project" value="TreeGrafter"/>
</dbReference>
<protein>
    <recommendedName>
        <fullName evidence="5">DNA repair protein RAD50</fullName>
    </recommendedName>
</protein>
<keyword evidence="17" id="KW-0469">Meiosis</keyword>
<dbReference type="SUPFAM" id="SSF75712">
    <property type="entry name" value="Rad50 coiled-coil Zn hook"/>
    <property type="match status" value="1"/>
</dbReference>
<evidence type="ECO:0000256" key="19">
    <source>
        <dbReference type="PROSITE-ProRule" id="PRU00471"/>
    </source>
</evidence>
<feature type="coiled-coil region" evidence="20">
    <location>
        <begin position="835"/>
        <end position="862"/>
    </location>
</feature>
<evidence type="ECO:0000256" key="6">
    <source>
        <dbReference type="ARBA" id="ARBA00022454"/>
    </source>
</evidence>
<dbReference type="FunFam" id="3.40.50.300:FF:000593">
    <property type="entry name" value="DNA repair protein RAD50"/>
    <property type="match status" value="1"/>
</dbReference>
<dbReference type="PANTHER" id="PTHR18867">
    <property type="entry name" value="RAD50"/>
    <property type="match status" value="1"/>
</dbReference>
<keyword evidence="13" id="KW-0460">Magnesium</keyword>
<evidence type="ECO:0000256" key="15">
    <source>
        <dbReference type="ARBA" id="ARBA00023204"/>
    </source>
</evidence>
<dbReference type="InterPro" id="IPR013134">
    <property type="entry name" value="Zn_hook_RAD50"/>
</dbReference>
<dbReference type="Pfam" id="PF04423">
    <property type="entry name" value="Rad50_zn_hook"/>
    <property type="match status" value="1"/>
</dbReference>
<dbReference type="GO" id="GO:0016887">
    <property type="term" value="F:ATP hydrolysis activity"/>
    <property type="evidence" value="ECO:0007669"/>
    <property type="project" value="InterPro"/>
</dbReference>
<dbReference type="PROSITE" id="PS51131">
    <property type="entry name" value="ZN_HOOK"/>
    <property type="match status" value="1"/>
</dbReference>
<dbReference type="Pfam" id="PF13476">
    <property type="entry name" value="AAA_23"/>
    <property type="match status" value="1"/>
</dbReference>
<dbReference type="GO" id="GO:0005524">
    <property type="term" value="F:ATP binding"/>
    <property type="evidence" value="ECO:0007669"/>
    <property type="project" value="UniProtKB-KW"/>
</dbReference>
<comment type="cofactor">
    <cofactor evidence="1">
        <name>Zn(2+)</name>
        <dbReference type="ChEBI" id="CHEBI:29105"/>
    </cofactor>
</comment>
<evidence type="ECO:0000256" key="3">
    <source>
        <dbReference type="ARBA" id="ARBA00004286"/>
    </source>
</evidence>
<sequence>MSTLEEISIQGIRSYHPHEKQSLKFQKPLTLILGQNGCGKTTIIECLKYVTCSDQPKNTKSGGFVWDPKLSDYNTVKGNVKLLFRDIKDISVVVSKTLESTQKLKTVTTKSLDQTISRKGQSTSHKCTNIDEVMCDLLGVSKSILKDVVFCHQEDSNWPLDEDKKVKEKFDSIFDVGKYDKCIKQVRDKIKLIGQEKKIADIELEHLKNYREEARTKRSMLDNKNCLLEELEKKMNIIDNDLKPVEDRFIEILHIEDNLSVLKNSLLTSQGRLKSLKLAQKELKSVIKVKFEGNDFEIDDAIMNFKNNLIRKNEEKKTLIDKKNNSISDENRIQEKINKEQINLGSYQNEEKQYQNNMQKQSTKITEIAREMETILPALTKFNRIEVIRILSNELKSMNDKLECIQKENYNTEIKLQSNIDYLRVEKAKLDQEIKIKEKHFLENSSEIKNLSKDVEQVKYLASKLTILEKSKVDNETKLRTLNASFDIDEIKSEINMKKEEKNKLNLKLEVVEKEVQQLQLFSSVQAELDSVLLNKSGIVNKLKKLQNKVNDVLNDLLGYIPEEKLPKLKFVFTKFLNNLTDSVKVKRKMVSEMQREYTTLEANYNHTQETLRRKQRDLSDDELAMSDMCLGQEYDVLVKEVNEKVEELQNQKGSVSTSGHLFRRYIKSLEAKDPCCPLCHRGFDSMDEVTELINDLNVRVDKIPNELETTTTQLETLLEKQSKLQQLKPTYTRIAVLNNTEIPKLKDEIEMFKNKSNKCRKELSTLSDTLEKLENTEATAKSILSDVIMIDSYYNDIQRYINEEQRLISKINETGSTRSIQEALSEQSTLKKIINNIYNTLEKKQHELSEYNETLHALQIAQNQIVSDELNIKRKLQDEKVMMNKLNDLQNLEATLSIELESSRKSIIPIENQLETCIKNFDQIKKQHEQNIENKRKEIMFLEKKFQEINNLETLINDYEKKEWSLRIKEVNNLIDNLIGEKVLCVENQMNIQKQIDSINEYNANQEIQKIDLENNKKLRQKINEENECLSEIHKLKKKVGNLDVDDLMYEKKSNREKSETLHKERNQISGRVDELYNVISSIRLDLSAIPYLNAEHKYLHKKVNLEILKRVESDLSKYAKALEWALNRFHTDHMQSINTIIKNLWRDIYTGNDIDYIQIKTSDDNKPISTDSSKKRVFNYKVVQIKNDIELDMRGRCSAGQKVLACLIVRMALAETFSKNCGILALDEPTTNLDESNIQSLAEALSGIVQRRSLQKSFQLIIITHDPSFLNKLSARDLVDTYYEVKRNNDGISIVEEMDIKLLP</sequence>
<keyword evidence="11 19" id="KW-0862">Zinc</keyword>
<comment type="similarity">
    <text evidence="4">Belongs to the SMC family. RAD50 subfamily.</text>
</comment>
<keyword evidence="15" id="KW-0234">DNA repair</keyword>
<evidence type="ECO:0000313" key="25">
    <source>
        <dbReference type="RefSeq" id="XP_025414139.1"/>
    </source>
</evidence>
<dbReference type="RefSeq" id="XP_025414139.1">
    <property type="nucleotide sequence ID" value="XM_025558354.1"/>
</dbReference>
<dbReference type="GO" id="GO:0003691">
    <property type="term" value="F:double-stranded telomeric DNA binding"/>
    <property type="evidence" value="ECO:0007669"/>
    <property type="project" value="TreeGrafter"/>
</dbReference>
<keyword evidence="12" id="KW-0067">ATP-binding</keyword>
<keyword evidence="16" id="KW-0539">Nucleus</keyword>
<feature type="coiled-coil region" evidence="20">
    <location>
        <begin position="919"/>
        <end position="982"/>
    </location>
</feature>
<dbReference type="GO" id="GO:0051880">
    <property type="term" value="F:G-quadruplex DNA binding"/>
    <property type="evidence" value="ECO:0007669"/>
    <property type="project" value="TreeGrafter"/>
</dbReference>
<feature type="coiled-coil region" evidence="20">
    <location>
        <begin position="330"/>
        <end position="364"/>
    </location>
</feature>
<evidence type="ECO:0000256" key="13">
    <source>
        <dbReference type="ARBA" id="ARBA00022842"/>
    </source>
</evidence>
<reference evidence="22" key="1">
    <citation type="submission" date="2018-04" db="EMBL/GenBank/DDBJ databases">
        <title>Transcriptome assembly of Sipha flava.</title>
        <authorList>
            <person name="Scully E.D."/>
            <person name="Geib S.M."/>
            <person name="Palmer N.A."/>
            <person name="Koch K."/>
            <person name="Bradshaw J."/>
            <person name="Heng-Moss T."/>
            <person name="Sarath G."/>
        </authorList>
    </citation>
    <scope>NUCLEOTIDE SEQUENCE</scope>
</reference>
<dbReference type="OrthoDB" id="18797at2759"/>
<feature type="binding site" evidence="19">
    <location>
        <position position="680"/>
    </location>
    <ligand>
        <name>Zn(2+)</name>
        <dbReference type="ChEBI" id="CHEBI:29105"/>
    </ligand>
</feature>
<name>A0A2S2QS01_9HEMI</name>
<dbReference type="PANTHER" id="PTHR18867:SF12">
    <property type="entry name" value="DNA REPAIR PROTEIN RAD50"/>
    <property type="match status" value="1"/>
</dbReference>
<feature type="coiled-coil region" evidence="20">
    <location>
        <begin position="488"/>
        <end position="522"/>
    </location>
</feature>
<accession>A0A2S2QS01</accession>
<dbReference type="GO" id="GO:0030870">
    <property type="term" value="C:Mre11 complex"/>
    <property type="evidence" value="ECO:0007669"/>
    <property type="project" value="InterPro"/>
</dbReference>
<feature type="coiled-coil region" evidence="20">
    <location>
        <begin position="214"/>
        <end position="248"/>
    </location>
</feature>
<evidence type="ECO:0000256" key="5">
    <source>
        <dbReference type="ARBA" id="ARBA00017893"/>
    </source>
</evidence>
<dbReference type="GO" id="GO:0000794">
    <property type="term" value="C:condensed nuclear chromosome"/>
    <property type="evidence" value="ECO:0007669"/>
    <property type="project" value="TreeGrafter"/>
</dbReference>
<dbReference type="RefSeq" id="XP_025414138.1">
    <property type="nucleotide sequence ID" value="XM_025558353.1"/>
</dbReference>
<comment type="subcellular location">
    <subcellularLocation>
        <location evidence="3">Chromosome</location>
    </subcellularLocation>
    <subcellularLocation>
        <location evidence="2">Nucleus</location>
    </subcellularLocation>
</comment>
<dbReference type="NCBIfam" id="TIGR00606">
    <property type="entry name" value="rad50"/>
    <property type="match status" value="1"/>
</dbReference>
<evidence type="ECO:0000256" key="12">
    <source>
        <dbReference type="ARBA" id="ARBA00022840"/>
    </source>
</evidence>
<dbReference type="Gene3D" id="3.40.50.300">
    <property type="entry name" value="P-loop containing nucleotide triphosphate hydrolases"/>
    <property type="match status" value="2"/>
</dbReference>
<keyword evidence="6" id="KW-0158">Chromosome</keyword>
<evidence type="ECO:0000313" key="22">
    <source>
        <dbReference type="EMBL" id="MBY79902.1"/>
    </source>
</evidence>
<dbReference type="Gene3D" id="1.10.287.510">
    <property type="entry name" value="Helix hairpin bin"/>
    <property type="match status" value="1"/>
</dbReference>
<evidence type="ECO:0000256" key="17">
    <source>
        <dbReference type="ARBA" id="ARBA00023254"/>
    </source>
</evidence>
<evidence type="ECO:0000259" key="21">
    <source>
        <dbReference type="PROSITE" id="PS51131"/>
    </source>
</evidence>
<evidence type="ECO:0000256" key="14">
    <source>
        <dbReference type="ARBA" id="ARBA00023054"/>
    </source>
</evidence>
<dbReference type="SUPFAM" id="SSF52540">
    <property type="entry name" value="P-loop containing nucleoside triphosphate hydrolases"/>
    <property type="match status" value="2"/>
</dbReference>
<evidence type="ECO:0000313" key="23">
    <source>
        <dbReference type="Proteomes" id="UP000694846"/>
    </source>
</evidence>
<evidence type="ECO:0000256" key="20">
    <source>
        <dbReference type="SAM" id="Coils"/>
    </source>
</evidence>
<dbReference type="Pfam" id="PF13558">
    <property type="entry name" value="SbcC_Walker_B"/>
    <property type="match status" value="1"/>
</dbReference>
<dbReference type="GO" id="GO:0046872">
    <property type="term" value="F:metal ion binding"/>
    <property type="evidence" value="ECO:0007669"/>
    <property type="project" value="UniProtKB-UniRule"/>
</dbReference>
<dbReference type="GO" id="GO:0007004">
    <property type="term" value="P:telomere maintenance via telomerase"/>
    <property type="evidence" value="ECO:0007669"/>
    <property type="project" value="TreeGrafter"/>
</dbReference>
<evidence type="ECO:0000256" key="8">
    <source>
        <dbReference type="ARBA" id="ARBA00022741"/>
    </source>
</evidence>
<evidence type="ECO:0000256" key="4">
    <source>
        <dbReference type="ARBA" id="ARBA00009439"/>
    </source>
</evidence>
<evidence type="ECO:0000256" key="11">
    <source>
        <dbReference type="ARBA" id="ARBA00022833"/>
    </source>
</evidence>
<evidence type="ECO:0000256" key="18">
    <source>
        <dbReference type="ARBA" id="ARBA00049360"/>
    </source>
</evidence>
<keyword evidence="8" id="KW-0547">Nucleotide-binding</keyword>
<dbReference type="InterPro" id="IPR027417">
    <property type="entry name" value="P-loop_NTPase"/>
</dbReference>
<evidence type="ECO:0000256" key="7">
    <source>
        <dbReference type="ARBA" id="ARBA00022723"/>
    </source>
</evidence>
<dbReference type="InterPro" id="IPR004584">
    <property type="entry name" value="Rad50_eukaryotes"/>
</dbReference>
<evidence type="ECO:0000313" key="24">
    <source>
        <dbReference type="RefSeq" id="XP_025414138.1"/>
    </source>
</evidence>
<keyword evidence="14 20" id="KW-0175">Coiled coil</keyword>
<comment type="catalytic activity">
    <reaction evidence="18">
        <text>ATP + H2O = ADP + phosphate + H(+)</text>
        <dbReference type="Rhea" id="RHEA:13065"/>
        <dbReference type="ChEBI" id="CHEBI:15377"/>
        <dbReference type="ChEBI" id="CHEBI:15378"/>
        <dbReference type="ChEBI" id="CHEBI:30616"/>
        <dbReference type="ChEBI" id="CHEBI:43474"/>
        <dbReference type="ChEBI" id="CHEBI:456216"/>
    </reaction>
</comment>
<reference evidence="24 25" key="2">
    <citation type="submission" date="2025-04" db="UniProtKB">
        <authorList>
            <consortium name="RefSeq"/>
        </authorList>
    </citation>
    <scope>IDENTIFICATION</scope>
    <source>
        <tissue evidence="24 25">Whole body</tissue>
    </source>
</reference>
<dbReference type="Proteomes" id="UP000694846">
    <property type="component" value="Unplaced"/>
</dbReference>
<dbReference type="EMBL" id="GGMS01010699">
    <property type="protein sequence ID" value="MBY79902.1"/>
    <property type="molecule type" value="Transcribed_RNA"/>
</dbReference>
<dbReference type="GO" id="GO:0006302">
    <property type="term" value="P:double-strand break repair"/>
    <property type="evidence" value="ECO:0007669"/>
    <property type="project" value="InterPro"/>
</dbReference>
<keyword evidence="7 19" id="KW-0479">Metal-binding</keyword>
<dbReference type="GO" id="GO:0000722">
    <property type="term" value="P:telomere maintenance via recombination"/>
    <property type="evidence" value="ECO:0007669"/>
    <property type="project" value="TreeGrafter"/>
</dbReference>
<evidence type="ECO:0000256" key="10">
    <source>
        <dbReference type="ARBA" id="ARBA00022801"/>
    </source>
</evidence>
<keyword evidence="10" id="KW-0378">Hydrolase</keyword>
<feature type="domain" description="Zinc-hook" evidence="21">
    <location>
        <begin position="632"/>
        <end position="730"/>
    </location>
</feature>
<evidence type="ECO:0000256" key="2">
    <source>
        <dbReference type="ARBA" id="ARBA00004123"/>
    </source>
</evidence>
<evidence type="ECO:0000256" key="1">
    <source>
        <dbReference type="ARBA" id="ARBA00001947"/>
    </source>
</evidence>
<proteinExistence type="inferred from homology"/>
<evidence type="ECO:0000256" key="9">
    <source>
        <dbReference type="ARBA" id="ARBA00022763"/>
    </source>
</evidence>
<organism evidence="22">
    <name type="scientific">Sipha flava</name>
    <name type="common">yellow sugarcane aphid</name>
    <dbReference type="NCBI Taxonomy" id="143950"/>
    <lineage>
        <taxon>Eukaryota</taxon>
        <taxon>Metazoa</taxon>
        <taxon>Ecdysozoa</taxon>
        <taxon>Arthropoda</taxon>
        <taxon>Hexapoda</taxon>
        <taxon>Insecta</taxon>
        <taxon>Pterygota</taxon>
        <taxon>Neoptera</taxon>
        <taxon>Paraneoptera</taxon>
        <taxon>Hemiptera</taxon>
        <taxon>Sternorrhyncha</taxon>
        <taxon>Aphidomorpha</taxon>
        <taxon>Aphidoidea</taxon>
        <taxon>Aphididae</taxon>
        <taxon>Sipha</taxon>
    </lineage>
</organism>
<keyword evidence="9" id="KW-0227">DNA damage</keyword>
<feature type="coiled-coil region" evidence="20">
    <location>
        <begin position="577"/>
        <end position="659"/>
    </location>
</feature>